<protein>
    <recommendedName>
        <fullName evidence="3">Ndc10 domain-containing protein</fullName>
    </recommendedName>
</protein>
<reference evidence="1" key="1">
    <citation type="submission" date="2023-08" db="EMBL/GenBank/DDBJ databases">
        <title>Reference Genome Resource for the Citrus Pathogen Phytophthora citrophthora.</title>
        <authorList>
            <person name="Moller H."/>
            <person name="Coetzee B."/>
            <person name="Rose L.J."/>
            <person name="Van Niekerk J.M."/>
        </authorList>
    </citation>
    <scope>NUCLEOTIDE SEQUENCE</scope>
    <source>
        <strain evidence="1">STE-U-9442</strain>
    </source>
</reference>
<comment type="caution">
    <text evidence="1">The sequence shown here is derived from an EMBL/GenBank/DDBJ whole genome shotgun (WGS) entry which is preliminary data.</text>
</comment>
<organism evidence="1 2">
    <name type="scientific">Phytophthora citrophthora</name>
    <dbReference type="NCBI Taxonomy" id="4793"/>
    <lineage>
        <taxon>Eukaryota</taxon>
        <taxon>Sar</taxon>
        <taxon>Stramenopiles</taxon>
        <taxon>Oomycota</taxon>
        <taxon>Peronosporomycetes</taxon>
        <taxon>Peronosporales</taxon>
        <taxon>Peronosporaceae</taxon>
        <taxon>Phytophthora</taxon>
    </lineage>
</organism>
<proteinExistence type="predicted"/>
<dbReference type="EMBL" id="JASMQC010000075">
    <property type="protein sequence ID" value="KAK1928348.1"/>
    <property type="molecule type" value="Genomic_DNA"/>
</dbReference>
<keyword evidence="2" id="KW-1185">Reference proteome</keyword>
<dbReference type="Proteomes" id="UP001259832">
    <property type="component" value="Unassembled WGS sequence"/>
</dbReference>
<evidence type="ECO:0008006" key="3">
    <source>
        <dbReference type="Google" id="ProtNLM"/>
    </source>
</evidence>
<accession>A0AAD9FYG3</accession>
<evidence type="ECO:0000313" key="1">
    <source>
        <dbReference type="EMBL" id="KAK1928348.1"/>
    </source>
</evidence>
<dbReference type="AlphaFoldDB" id="A0AAD9FYG3"/>
<gene>
    <name evidence="1" type="ORF">P3T76_016178</name>
</gene>
<evidence type="ECO:0000313" key="2">
    <source>
        <dbReference type="Proteomes" id="UP001259832"/>
    </source>
</evidence>
<name>A0AAD9FYG3_9STRA</name>
<sequence length="366" mass="40798">MSGGLQHQVAAAISQGHGHIKVGKDPMSFGLYKQVAMAMLQNTSREMIFARTFMILSWNLMSRAANTVSICYGHLEWCDDALCVYFAHMKNDQRGTRPRDPRHVYANPISPEICPILALDTIFYTGIFWATYGFDSSDVHLFPGNDEYERFRKVLKGSEVAPELERRGNTADDIGTHSMRKGASTYCSSGSTACPPSVAVHLRAEWSMEGVQDRYLCHDAAGDMFVGRTVSGLPILQPDFAALPPRFTTSDAEVQRAKDICFPGLPQSIGFVAEFALASLICHFDFLRDNLPDAHPLFQSPLFTDAELISRLRLCVQPESTDDEMQPTGVPPHVKILSELQSVCSERKEAIKFRSVVLQTLQSRRM</sequence>